<proteinExistence type="predicted"/>
<evidence type="ECO:0008006" key="4">
    <source>
        <dbReference type="Google" id="ProtNLM"/>
    </source>
</evidence>
<evidence type="ECO:0000313" key="2">
    <source>
        <dbReference type="EMBL" id="MDH8676892.1"/>
    </source>
</evidence>
<gene>
    <name evidence="2" type="ORF">QE109_01970</name>
</gene>
<keyword evidence="1" id="KW-0472">Membrane</keyword>
<feature type="transmembrane region" description="Helical" evidence="1">
    <location>
        <begin position="141"/>
        <end position="158"/>
    </location>
</feature>
<keyword evidence="1" id="KW-0812">Transmembrane</keyword>
<evidence type="ECO:0000256" key="1">
    <source>
        <dbReference type="SAM" id="Phobius"/>
    </source>
</evidence>
<feature type="transmembrane region" description="Helical" evidence="1">
    <location>
        <begin position="39"/>
        <end position="56"/>
    </location>
</feature>
<comment type="caution">
    <text evidence="2">The sequence shown here is derived from an EMBL/GenBank/DDBJ whole genome shotgun (WGS) entry which is preliminary data.</text>
</comment>
<feature type="transmembrane region" description="Helical" evidence="1">
    <location>
        <begin position="76"/>
        <end position="95"/>
    </location>
</feature>
<dbReference type="EMBL" id="JARYZI010000001">
    <property type="protein sequence ID" value="MDH8676892.1"/>
    <property type="molecule type" value="Genomic_DNA"/>
</dbReference>
<keyword evidence="3" id="KW-1185">Reference proteome</keyword>
<sequence>MRAVLLIINCILFIFGFLFHLSTYFYLEINQYTPILNSFILGVFILGFGLVAYAIYQYKSKGIDFSPLDALNSLPIILKYSIVIFIIVAVVIFFYSGSLLSGGGTQIIDGKYVLADKGVVIKTISEEEYLRFQFIELRMNTIMFLLFNYIIMIGYYYILKPNDD</sequence>
<reference evidence="2 3" key="1">
    <citation type="submission" date="2023-04" db="EMBL/GenBank/DDBJ databases">
        <title>Fusibacter bizertensis strain WBS, isolated from littoral bottom sediments of the Arctic seas - biochemical and genomic analysis.</title>
        <authorList>
            <person name="Brioukhanov A.L."/>
        </authorList>
    </citation>
    <scope>NUCLEOTIDE SEQUENCE [LARGE SCALE GENOMIC DNA]</scope>
    <source>
        <strain evidence="2 3">WBS</strain>
    </source>
</reference>
<evidence type="ECO:0000313" key="3">
    <source>
        <dbReference type="Proteomes" id="UP001158045"/>
    </source>
</evidence>
<name>A0ABT6N901_9FIRM</name>
<feature type="transmembrane region" description="Helical" evidence="1">
    <location>
        <begin position="6"/>
        <end position="27"/>
    </location>
</feature>
<organism evidence="2 3">
    <name type="scientific">Fusibacter bizertensis</name>
    <dbReference type="NCBI Taxonomy" id="1488331"/>
    <lineage>
        <taxon>Bacteria</taxon>
        <taxon>Bacillati</taxon>
        <taxon>Bacillota</taxon>
        <taxon>Clostridia</taxon>
        <taxon>Eubacteriales</taxon>
        <taxon>Eubacteriales Family XII. Incertae Sedis</taxon>
        <taxon>Fusibacter</taxon>
    </lineage>
</organism>
<dbReference type="RefSeq" id="WP_281092693.1">
    <property type="nucleotide sequence ID" value="NZ_JARYZI010000001.1"/>
</dbReference>
<accession>A0ABT6N901</accession>
<keyword evidence="1" id="KW-1133">Transmembrane helix</keyword>
<protein>
    <recommendedName>
        <fullName evidence="4">DUF5671 domain-containing protein</fullName>
    </recommendedName>
</protein>
<dbReference type="Proteomes" id="UP001158045">
    <property type="component" value="Unassembled WGS sequence"/>
</dbReference>